<dbReference type="HOGENOM" id="CLU_3418672_0_0_6"/>
<reference evidence="1 2" key="1">
    <citation type="journal article" date="2011" name="J. Genet. Genomics">
        <title>Unraveling the Acidithiobacillus caldus complete genome and its central metabolisms for carbon assimilation.</title>
        <authorList>
            <person name="You X.Y."/>
            <person name="Guo X."/>
            <person name="Zheng H.J."/>
            <person name="Zhang M.J."/>
            <person name="Liu L.J."/>
            <person name="Zhu Y.Q."/>
            <person name="Zhu B."/>
            <person name="Wang S.Y."/>
            <person name="Zhao G.P."/>
            <person name="Poetsch A."/>
            <person name="Jiang C.Y."/>
            <person name="Liu S.J."/>
        </authorList>
    </citation>
    <scope>NUCLEOTIDE SEQUENCE [LARGE SCALE GENOMIC DNA]</scope>
    <source>
        <strain evidence="1 2">SM-1</strain>
    </source>
</reference>
<organism evidence="1 2">
    <name type="scientific">Acidithiobacillus caldus (strain SM-1)</name>
    <dbReference type="NCBI Taxonomy" id="990288"/>
    <lineage>
        <taxon>Bacteria</taxon>
        <taxon>Pseudomonadati</taxon>
        <taxon>Pseudomonadota</taxon>
        <taxon>Acidithiobacillia</taxon>
        <taxon>Acidithiobacillales</taxon>
        <taxon>Acidithiobacillaceae</taxon>
        <taxon>Acidithiobacillus</taxon>
    </lineage>
</organism>
<accession>F9ZQ56</accession>
<dbReference type="EMBL" id="CP002573">
    <property type="protein sequence ID" value="AEK58575.1"/>
    <property type="molecule type" value="Genomic_DNA"/>
</dbReference>
<dbReference type="Proteomes" id="UP000006135">
    <property type="component" value="Chromosome"/>
</dbReference>
<dbReference type="KEGG" id="acu:Atc_1927"/>
<evidence type="ECO:0000313" key="2">
    <source>
        <dbReference type="Proteomes" id="UP000006135"/>
    </source>
</evidence>
<proteinExistence type="predicted"/>
<dbReference type="AlphaFoldDB" id="F9ZQ56"/>
<evidence type="ECO:0000313" key="1">
    <source>
        <dbReference type="EMBL" id="AEK58575.1"/>
    </source>
</evidence>
<gene>
    <name evidence="1" type="ordered locus">Atc_1927</name>
</gene>
<keyword evidence="2" id="KW-1185">Reference proteome</keyword>
<sequence>MMDISMNGEIVFVNRDDFSGHPAGL</sequence>
<name>F9ZQ56_ACICS</name>
<protein>
    <submittedName>
        <fullName evidence="1">Uncharacterized protein</fullName>
    </submittedName>
</protein>